<dbReference type="RefSeq" id="WP_311020068.1">
    <property type="nucleotide sequence ID" value="NZ_JAUHGG010000003.1"/>
</dbReference>
<sequence>MGSDILDQFLANKLSEAVSSNSSSDVVEAVAAIKCYMEKCPEHNLPAKTVTYVNDEQFDEVY</sequence>
<name>A0AAW8PZ16_VIBPH</name>
<proteinExistence type="predicted"/>
<reference evidence="1" key="1">
    <citation type="submission" date="2023-06" db="EMBL/GenBank/DDBJ databases">
        <title>Genomic Diversity of Vibrio spp. and Metagenomic Analysis of Pathogens in Florida Gulf Coastal Waters Following Hurricane Ian.</title>
        <authorList>
            <person name="Brumfield K.D."/>
        </authorList>
    </citation>
    <scope>NUCLEOTIDE SEQUENCE</scope>
    <source>
        <strain evidence="1">WBS2B-138</strain>
    </source>
</reference>
<evidence type="ECO:0000313" key="2">
    <source>
        <dbReference type="Proteomes" id="UP001253193"/>
    </source>
</evidence>
<organism evidence="1 2">
    <name type="scientific">Vibrio parahaemolyticus</name>
    <dbReference type="NCBI Taxonomy" id="670"/>
    <lineage>
        <taxon>Bacteria</taxon>
        <taxon>Pseudomonadati</taxon>
        <taxon>Pseudomonadota</taxon>
        <taxon>Gammaproteobacteria</taxon>
        <taxon>Vibrionales</taxon>
        <taxon>Vibrionaceae</taxon>
        <taxon>Vibrio</taxon>
    </lineage>
</organism>
<gene>
    <name evidence="1" type="ORF">QX249_11035</name>
</gene>
<accession>A0AAW8PZ16</accession>
<evidence type="ECO:0000313" key="1">
    <source>
        <dbReference type="EMBL" id="MDS1821197.1"/>
    </source>
</evidence>
<protein>
    <submittedName>
        <fullName evidence="1">Uncharacterized protein</fullName>
    </submittedName>
</protein>
<dbReference type="AlphaFoldDB" id="A0AAW8PZ16"/>
<comment type="caution">
    <text evidence="1">The sequence shown here is derived from an EMBL/GenBank/DDBJ whole genome shotgun (WGS) entry which is preliminary data.</text>
</comment>
<dbReference type="Proteomes" id="UP001253193">
    <property type="component" value="Unassembled WGS sequence"/>
</dbReference>
<dbReference type="EMBL" id="JAUHGG010000003">
    <property type="protein sequence ID" value="MDS1821197.1"/>
    <property type="molecule type" value="Genomic_DNA"/>
</dbReference>